<name>A0A0N4UYV8_ENTVE</name>
<proteinExistence type="predicted"/>
<dbReference type="EMBL" id="UXUI01007390">
    <property type="protein sequence ID" value="VDD87346.1"/>
    <property type="molecule type" value="Genomic_DNA"/>
</dbReference>
<dbReference type="Proteomes" id="UP000274131">
    <property type="component" value="Unassembled WGS sequence"/>
</dbReference>
<reference evidence="2 3" key="2">
    <citation type="submission" date="2018-10" db="EMBL/GenBank/DDBJ databases">
        <authorList>
            <consortium name="Pathogen Informatics"/>
        </authorList>
    </citation>
    <scope>NUCLEOTIDE SEQUENCE [LARGE SCALE GENOMIC DNA]</scope>
</reference>
<evidence type="ECO:0000313" key="4">
    <source>
        <dbReference type="WBParaSite" id="EVEC_0000278101-mRNA-1"/>
    </source>
</evidence>
<feature type="region of interest" description="Disordered" evidence="1">
    <location>
        <begin position="13"/>
        <end position="49"/>
    </location>
</feature>
<evidence type="ECO:0000313" key="2">
    <source>
        <dbReference type="EMBL" id="VDD87346.1"/>
    </source>
</evidence>
<reference evidence="4" key="1">
    <citation type="submission" date="2017-02" db="UniProtKB">
        <authorList>
            <consortium name="WormBaseParasite"/>
        </authorList>
    </citation>
    <scope>IDENTIFICATION</scope>
</reference>
<gene>
    <name evidence="2" type="ORF">EVEC_LOCUS2489</name>
</gene>
<accession>A0A0N4UYV8</accession>
<organism evidence="4">
    <name type="scientific">Enterobius vermicularis</name>
    <name type="common">Human pinworm</name>
    <dbReference type="NCBI Taxonomy" id="51028"/>
    <lineage>
        <taxon>Eukaryota</taxon>
        <taxon>Metazoa</taxon>
        <taxon>Ecdysozoa</taxon>
        <taxon>Nematoda</taxon>
        <taxon>Chromadorea</taxon>
        <taxon>Rhabditida</taxon>
        <taxon>Spirurina</taxon>
        <taxon>Oxyuridomorpha</taxon>
        <taxon>Oxyuroidea</taxon>
        <taxon>Oxyuridae</taxon>
        <taxon>Enterobius</taxon>
    </lineage>
</organism>
<evidence type="ECO:0000313" key="3">
    <source>
        <dbReference type="Proteomes" id="UP000274131"/>
    </source>
</evidence>
<dbReference type="AlphaFoldDB" id="A0A0N4UYV8"/>
<protein>
    <submittedName>
        <fullName evidence="2 4">Uncharacterized protein</fullName>
    </submittedName>
</protein>
<dbReference type="WBParaSite" id="EVEC_0000278101-mRNA-1">
    <property type="protein sequence ID" value="EVEC_0000278101-mRNA-1"/>
    <property type="gene ID" value="EVEC_0000278101"/>
</dbReference>
<keyword evidence="3" id="KW-1185">Reference proteome</keyword>
<feature type="compositionally biased region" description="Acidic residues" evidence="1">
    <location>
        <begin position="13"/>
        <end position="46"/>
    </location>
</feature>
<sequence length="87" mass="9435">MTIKCTGLCVFDDDNDGDDDKNVDDNDDDDGDYDYDGGGDDDDDDYAGVNADDAYVKNVGDTDVHDEAVVLLMMTVMGFSSEMTVID</sequence>
<evidence type="ECO:0000256" key="1">
    <source>
        <dbReference type="SAM" id="MobiDB-lite"/>
    </source>
</evidence>